<comment type="similarity">
    <text evidence="5">Belongs to the adaptor complexes large subunit family.</text>
</comment>
<comment type="subunit">
    <text evidence="5">Adaptor protein complex 4 (AP-4) is a heterotetramer composed of two large adaptins, a medium adaptin and a small adaptin.</text>
</comment>
<dbReference type="SUPFAM" id="SSF48371">
    <property type="entry name" value="ARM repeat"/>
    <property type="match status" value="1"/>
</dbReference>
<dbReference type="Gene3D" id="1.25.10.10">
    <property type="entry name" value="Leucine-rich Repeat Variant"/>
    <property type="match status" value="1"/>
</dbReference>
<keyword evidence="2 5" id="KW-0813">Transport</keyword>
<protein>
    <recommendedName>
        <fullName evidence="5">AP-4 complex subunit epsilon</fullName>
    </recommendedName>
</protein>
<dbReference type="AlphaFoldDB" id="A0AAN9S0V9"/>
<dbReference type="PANTHER" id="PTHR22780">
    <property type="entry name" value="ADAPTIN, ALPHA/GAMMA/EPSILON"/>
    <property type="match status" value="1"/>
</dbReference>
<dbReference type="InterPro" id="IPR050840">
    <property type="entry name" value="Adaptor_Complx_Large_Subunit"/>
</dbReference>
<dbReference type="GO" id="GO:0012505">
    <property type="term" value="C:endomembrane system"/>
    <property type="evidence" value="ECO:0007669"/>
    <property type="project" value="UniProtKB-SubCell"/>
</dbReference>
<feature type="region of interest" description="Disordered" evidence="6">
    <location>
        <begin position="702"/>
        <end position="859"/>
    </location>
</feature>
<comment type="subcellular location">
    <subcellularLocation>
        <location evidence="1">Endomembrane system</location>
    </subcellularLocation>
</comment>
<evidence type="ECO:0000313" key="8">
    <source>
        <dbReference type="EMBL" id="KAK7386856.1"/>
    </source>
</evidence>
<sequence length="982" mass="107683">MEQLKTIGRELAMGSQGGFGQSKEFLELVKSIGESRSKAEEDRIVVREIETLKRRIVEPEIPKRKMKEYIIRLLYVEMLGHDASFGHIHAVKMTHDDNLLSKRTGYLAVTLFLNDHHDLIILIVNTIQKDLKSDNYLVVCAALNAVCRLINDETIPAVLPSVVDLLSHPRDAVRKKAVMALHHFHLKSPSSVSHLTSSFRKKLSDNDPGVMGASLCPLFDLVALDPNSYKDLVVSFVSILKQVAEHRLPKTYDYHHIPAPFIQIKLLKILALLGSGDKQASEHMYTVIGEIVRKGDSSSNIGNAILYECICCIASIYPNAKLLEAAADVNAKFLKSDSHNLKYMGIDALGRLIKISPHVAEQHQLAVIDCLEDPDDTLKRKTFELLYKMTKSSNVEVIVDRMIDYMISISDDHYKTYIASRCVELAEQFAPSNHWFIQTMNKVFEHAGDLVNIKVAHNLMRLIGEGFGEDAATADSQLRSSAVESYLRIIGEPKLPSAFLQVICWVLGEYGTADGKYSASYITGKLCDIAEAYSNDETVKAYAISALTKVYAFEIAAGRKVDMLSECQSFVEELLASSSTDLQQRAYELQALIGLDAQAVETIIPQDASCEDIEVDKNLSFLNGYVQQSLERGAQPYVPEDERDGMVNVSNFRSQDQHESAHGLRFEAYEVPKPPMPSKVVPVSLSSSTDLVPVPEALYSRETHQVSSVGASETAGSSELRLKLDGVQKKWGRPTYSSPGSSSSNSSSQNPANGVTQMDVATVVNSKSRDSYDTRKQRIEISPEKQKLAASLFGGSTKTEKRSSTSNKIPKSSVSAADRTQESKAAVVPSEVSREKTNRQTPPPPELLDLGEPSDTVAPPTLDPFKQLEGLLDPNISTSINHSGAAVTNTPDIMSFYAETPASRESGSGGYNIPVSGDNVNLLSELSNAAARGTTEETTMTSLPQSVKGPNVKDALQKDAKVRQMGVTPSGQNPNLFSDLLG</sequence>
<proteinExistence type="inferred from homology"/>
<comment type="function">
    <text evidence="5">Subunit of novel type of clathrin- or non-clathrin-associated protein coat involved in targeting proteins from the trans-Golgi network (TGN) to the endosomal-lysosomal system.</text>
</comment>
<dbReference type="PIRSF" id="PIRSF037097">
    <property type="entry name" value="AP4_complex_epsilon"/>
    <property type="match status" value="1"/>
</dbReference>
<dbReference type="GO" id="GO:0030124">
    <property type="term" value="C:AP-4 adaptor complex"/>
    <property type="evidence" value="ECO:0007669"/>
    <property type="project" value="UniProtKB-UniRule"/>
</dbReference>
<evidence type="ECO:0000256" key="1">
    <source>
        <dbReference type="ARBA" id="ARBA00004308"/>
    </source>
</evidence>
<dbReference type="GO" id="GO:0006886">
    <property type="term" value="P:intracellular protein transport"/>
    <property type="evidence" value="ECO:0007669"/>
    <property type="project" value="UniProtKB-UniRule"/>
</dbReference>
<dbReference type="Proteomes" id="UP001386955">
    <property type="component" value="Unassembled WGS sequence"/>
</dbReference>
<dbReference type="InterPro" id="IPR002553">
    <property type="entry name" value="Clathrin/coatomer_adapt-like_N"/>
</dbReference>
<feature type="compositionally biased region" description="Polar residues" evidence="6">
    <location>
        <begin position="705"/>
        <end position="717"/>
    </location>
</feature>
<feature type="compositionally biased region" description="Polar residues" evidence="6">
    <location>
        <begin position="967"/>
        <end position="976"/>
    </location>
</feature>
<evidence type="ECO:0000256" key="4">
    <source>
        <dbReference type="ARBA" id="ARBA00023136"/>
    </source>
</evidence>
<evidence type="ECO:0000259" key="7">
    <source>
        <dbReference type="Pfam" id="PF01602"/>
    </source>
</evidence>
<feature type="compositionally biased region" description="Polar residues" evidence="6">
    <location>
        <begin position="804"/>
        <end position="815"/>
    </location>
</feature>
<evidence type="ECO:0000256" key="2">
    <source>
        <dbReference type="ARBA" id="ARBA00022448"/>
    </source>
</evidence>
<dbReference type="InterPro" id="IPR016024">
    <property type="entry name" value="ARM-type_fold"/>
</dbReference>
<dbReference type="EMBL" id="JAYMYS010000007">
    <property type="protein sequence ID" value="KAK7386856.1"/>
    <property type="molecule type" value="Genomic_DNA"/>
</dbReference>
<organism evidence="8 9">
    <name type="scientific">Psophocarpus tetragonolobus</name>
    <name type="common">Winged bean</name>
    <name type="synonym">Dolichos tetragonolobus</name>
    <dbReference type="NCBI Taxonomy" id="3891"/>
    <lineage>
        <taxon>Eukaryota</taxon>
        <taxon>Viridiplantae</taxon>
        <taxon>Streptophyta</taxon>
        <taxon>Embryophyta</taxon>
        <taxon>Tracheophyta</taxon>
        <taxon>Spermatophyta</taxon>
        <taxon>Magnoliopsida</taxon>
        <taxon>eudicotyledons</taxon>
        <taxon>Gunneridae</taxon>
        <taxon>Pentapetalae</taxon>
        <taxon>rosids</taxon>
        <taxon>fabids</taxon>
        <taxon>Fabales</taxon>
        <taxon>Fabaceae</taxon>
        <taxon>Papilionoideae</taxon>
        <taxon>50 kb inversion clade</taxon>
        <taxon>NPAAA clade</taxon>
        <taxon>indigoferoid/millettioid clade</taxon>
        <taxon>Phaseoleae</taxon>
        <taxon>Psophocarpus</taxon>
    </lineage>
</organism>
<dbReference type="GO" id="GO:0016192">
    <property type="term" value="P:vesicle-mediated transport"/>
    <property type="evidence" value="ECO:0007669"/>
    <property type="project" value="UniProtKB-UniRule"/>
</dbReference>
<keyword evidence="5" id="KW-0333">Golgi apparatus</keyword>
<accession>A0AAN9S0V9</accession>
<keyword evidence="4 5" id="KW-0472">Membrane</keyword>
<evidence type="ECO:0000256" key="6">
    <source>
        <dbReference type="SAM" id="MobiDB-lite"/>
    </source>
</evidence>
<feature type="compositionally biased region" description="Basic and acidic residues" evidence="6">
    <location>
        <begin position="767"/>
        <end position="787"/>
    </location>
</feature>
<feature type="region of interest" description="Disordered" evidence="6">
    <location>
        <begin position="963"/>
        <end position="982"/>
    </location>
</feature>
<evidence type="ECO:0000256" key="3">
    <source>
        <dbReference type="ARBA" id="ARBA00022927"/>
    </source>
</evidence>
<keyword evidence="3 5" id="KW-0653">Protein transport</keyword>
<gene>
    <name evidence="8" type="ORF">VNO78_27194</name>
</gene>
<dbReference type="InterPro" id="IPR011989">
    <property type="entry name" value="ARM-like"/>
</dbReference>
<name>A0AAN9S0V9_PSOTE</name>
<keyword evidence="9" id="KW-1185">Reference proteome</keyword>
<evidence type="ECO:0000313" key="9">
    <source>
        <dbReference type="Proteomes" id="UP001386955"/>
    </source>
</evidence>
<feature type="compositionally biased region" description="Low complexity" evidence="6">
    <location>
        <begin position="737"/>
        <end position="748"/>
    </location>
</feature>
<reference evidence="8 9" key="1">
    <citation type="submission" date="2024-01" db="EMBL/GenBank/DDBJ databases">
        <title>The genomes of 5 underutilized Papilionoideae crops provide insights into root nodulation and disease resistanc.</title>
        <authorList>
            <person name="Jiang F."/>
        </authorList>
    </citation>
    <scope>NUCLEOTIDE SEQUENCE [LARGE SCALE GENOMIC DNA]</scope>
    <source>
        <strain evidence="8">DUOXIRENSHENG_FW03</strain>
        <tissue evidence="8">Leaves</tissue>
    </source>
</reference>
<feature type="domain" description="Clathrin/coatomer adaptor adaptin-like N-terminal" evidence="7">
    <location>
        <begin position="55"/>
        <end position="594"/>
    </location>
</feature>
<comment type="caution">
    <text evidence="8">The sequence shown here is derived from an EMBL/GenBank/DDBJ whole genome shotgun (WGS) entry which is preliminary data.</text>
</comment>
<dbReference type="Pfam" id="PF01602">
    <property type="entry name" value="Adaptin_N"/>
    <property type="match status" value="1"/>
</dbReference>
<dbReference type="InterPro" id="IPR017109">
    <property type="entry name" value="AP4_complex_esu"/>
</dbReference>
<evidence type="ECO:0000256" key="5">
    <source>
        <dbReference type="PIRNR" id="PIRNR037097"/>
    </source>
</evidence>